<dbReference type="Gene3D" id="2.40.50.360">
    <property type="entry name" value="RuvB-like helicase, domain II"/>
    <property type="match status" value="1"/>
</dbReference>
<keyword evidence="1" id="KW-0347">Helicase</keyword>
<keyword evidence="1" id="KW-0378">Hydrolase</keyword>
<evidence type="ECO:0000259" key="2">
    <source>
        <dbReference type="Pfam" id="PF06068"/>
    </source>
</evidence>
<evidence type="ECO:0000313" key="4">
    <source>
        <dbReference type="Proteomes" id="UP001150062"/>
    </source>
</evidence>
<keyword evidence="1" id="KW-0804">Transcription</keyword>
<name>A0ABQ8Y8Q4_9EUKA</name>
<comment type="similarity">
    <text evidence="1">Belongs to the RuvB family.</text>
</comment>
<dbReference type="InterPro" id="IPR042487">
    <property type="entry name" value="RuvBL1/2_DNA/RNA_bd_dom"/>
</dbReference>
<gene>
    <name evidence="3" type="ORF">M0813_23618</name>
</gene>
<comment type="catalytic activity">
    <reaction evidence="1">
        <text>ATP + H2O = ADP + phosphate + H(+)</text>
        <dbReference type="Rhea" id="RHEA:13065"/>
        <dbReference type="ChEBI" id="CHEBI:15377"/>
        <dbReference type="ChEBI" id="CHEBI:15378"/>
        <dbReference type="ChEBI" id="CHEBI:30616"/>
        <dbReference type="ChEBI" id="CHEBI:43474"/>
        <dbReference type="ChEBI" id="CHEBI:456216"/>
        <dbReference type="EC" id="3.6.4.12"/>
    </reaction>
</comment>
<organism evidence="3 4">
    <name type="scientific">Anaeramoeba flamelloides</name>
    <dbReference type="NCBI Taxonomy" id="1746091"/>
    <lineage>
        <taxon>Eukaryota</taxon>
        <taxon>Metamonada</taxon>
        <taxon>Anaeramoebidae</taxon>
        <taxon>Anaeramoeba</taxon>
    </lineage>
</organism>
<keyword evidence="1" id="KW-0547">Nucleotide-binding</keyword>
<dbReference type="SUPFAM" id="SSF50249">
    <property type="entry name" value="Nucleic acid-binding proteins"/>
    <property type="match status" value="1"/>
</dbReference>
<keyword evidence="1" id="KW-0805">Transcription regulation</keyword>
<accession>A0ABQ8Y8Q4</accession>
<reference evidence="3" key="1">
    <citation type="submission" date="2022-08" db="EMBL/GenBank/DDBJ databases">
        <title>Novel sulfate-reducing endosymbionts in the free-living metamonad Anaeramoeba.</title>
        <authorList>
            <person name="Jerlstrom-Hultqvist J."/>
            <person name="Cepicka I."/>
            <person name="Gallot-Lavallee L."/>
            <person name="Salas-Leiva D."/>
            <person name="Curtis B.A."/>
            <person name="Zahonova K."/>
            <person name="Pipaliya S."/>
            <person name="Dacks J."/>
            <person name="Roger A.J."/>
        </authorList>
    </citation>
    <scope>NUCLEOTIDE SEQUENCE</scope>
    <source>
        <strain evidence="3">Schooner1</strain>
    </source>
</reference>
<sequence>MDPMYEIGNKMMDQLSEIGISSGDVISIQKAGGKVKKLGRSYSRSKDYDILTSNINFIECPSGELQKTREVVHMISLHDMDVINSNSRGFEKLFLGNTGEIKQEIREKINE</sequence>
<dbReference type="PANTHER" id="PTHR11093">
    <property type="entry name" value="RUVB-RELATED REPTIN AND PONTIN"/>
    <property type="match status" value="1"/>
</dbReference>
<dbReference type="InterPro" id="IPR012340">
    <property type="entry name" value="NA-bd_OB-fold"/>
</dbReference>
<comment type="caution">
    <text evidence="3">The sequence shown here is derived from an EMBL/GenBank/DDBJ whole genome shotgun (WGS) entry which is preliminary data.</text>
</comment>
<dbReference type="InterPro" id="IPR027238">
    <property type="entry name" value="RuvB-like"/>
</dbReference>
<dbReference type="Proteomes" id="UP001150062">
    <property type="component" value="Unassembled WGS sequence"/>
</dbReference>
<dbReference type="InterPro" id="IPR010339">
    <property type="entry name" value="TIP49_P-loop"/>
</dbReference>
<dbReference type="EC" id="3.6.4.12" evidence="1"/>
<proteinExistence type="inferred from homology"/>
<keyword evidence="1" id="KW-0067">ATP-binding</keyword>
<keyword evidence="1" id="KW-0539">Nucleus</keyword>
<dbReference type="EMBL" id="JAOAOG010000197">
    <property type="protein sequence ID" value="KAJ6240969.1"/>
    <property type="molecule type" value="Genomic_DNA"/>
</dbReference>
<feature type="domain" description="TIP49 P-loop" evidence="2">
    <location>
        <begin position="3"/>
        <end position="111"/>
    </location>
</feature>
<evidence type="ECO:0000313" key="3">
    <source>
        <dbReference type="EMBL" id="KAJ6240969.1"/>
    </source>
</evidence>
<evidence type="ECO:0000256" key="1">
    <source>
        <dbReference type="RuleBase" id="RU363048"/>
    </source>
</evidence>
<keyword evidence="4" id="KW-1185">Reference proteome</keyword>
<dbReference type="Pfam" id="PF06068">
    <property type="entry name" value="TIP49"/>
    <property type="match status" value="1"/>
</dbReference>
<protein>
    <recommendedName>
        <fullName evidence="1">RuvB-like helicase</fullName>
        <ecNumber evidence="1">3.6.4.12</ecNumber>
    </recommendedName>
</protein>